<dbReference type="Pfam" id="PF00927">
    <property type="entry name" value="Transglut_C"/>
    <property type="match status" value="2"/>
</dbReference>
<dbReference type="PANTHER" id="PTHR11590">
    <property type="entry name" value="PROTEIN-GLUTAMINE GAMMA-GLUTAMYLTRANSFERASE"/>
    <property type="match status" value="1"/>
</dbReference>
<dbReference type="InterPro" id="IPR050779">
    <property type="entry name" value="Transglutaminase"/>
</dbReference>
<dbReference type="InterPro" id="IPR036985">
    <property type="entry name" value="Transglutaminase-like_sf"/>
</dbReference>
<dbReference type="Gene3D" id="3.90.260.10">
    <property type="entry name" value="Transglutaminase-like"/>
    <property type="match status" value="1"/>
</dbReference>
<reference evidence="3 4" key="1">
    <citation type="submission" date="2024-08" db="EMBL/GenBank/DDBJ databases">
        <authorList>
            <person name="Will J Nash"/>
            <person name="Angela Man"/>
            <person name="Seanna McTaggart"/>
            <person name="Kendall Baker"/>
            <person name="Tom Barker"/>
            <person name="Leah Catchpole"/>
            <person name="Alex Durrant"/>
            <person name="Karim Gharbi"/>
            <person name="Naomi Irish"/>
            <person name="Gemy Kaithakottil"/>
            <person name="Debby Ku"/>
            <person name="Aaliyah Providence"/>
            <person name="Felix Shaw"/>
            <person name="David Swarbreck"/>
            <person name="Chris Watkins"/>
            <person name="Ann M. McCartney"/>
            <person name="Giulio Formenti"/>
            <person name="Alice Mouton"/>
            <person name="Noel Vella"/>
            <person name="Bjorn M von Reumont"/>
            <person name="Adriana Vella"/>
            <person name="Wilfried Haerty"/>
        </authorList>
    </citation>
    <scope>NUCLEOTIDE SEQUENCE [LARGE SCALE GENOMIC DNA]</scope>
</reference>
<evidence type="ECO:0000313" key="4">
    <source>
        <dbReference type="Proteomes" id="UP001642520"/>
    </source>
</evidence>
<accession>A0ABP1P870</accession>
<dbReference type="Gene3D" id="2.60.40.10">
    <property type="entry name" value="Immunoglobulins"/>
    <property type="match status" value="3"/>
</dbReference>
<gene>
    <name evidence="3" type="ORF">XYLVIOL_LOCUS9390</name>
</gene>
<comment type="caution">
    <text evidence="3">The sequence shown here is derived from an EMBL/GenBank/DDBJ whole genome shotgun (WGS) entry which is preliminary data.</text>
</comment>
<dbReference type="InterPro" id="IPR013783">
    <property type="entry name" value="Ig-like_fold"/>
</dbReference>
<organism evidence="3 4">
    <name type="scientific">Xylocopa violacea</name>
    <name type="common">Violet carpenter bee</name>
    <name type="synonym">Apis violacea</name>
    <dbReference type="NCBI Taxonomy" id="135666"/>
    <lineage>
        <taxon>Eukaryota</taxon>
        <taxon>Metazoa</taxon>
        <taxon>Ecdysozoa</taxon>
        <taxon>Arthropoda</taxon>
        <taxon>Hexapoda</taxon>
        <taxon>Insecta</taxon>
        <taxon>Pterygota</taxon>
        <taxon>Neoptera</taxon>
        <taxon>Endopterygota</taxon>
        <taxon>Hymenoptera</taxon>
        <taxon>Apocrita</taxon>
        <taxon>Aculeata</taxon>
        <taxon>Apoidea</taxon>
        <taxon>Anthophila</taxon>
        <taxon>Apidae</taxon>
        <taxon>Xylocopa</taxon>
        <taxon>Xylocopa</taxon>
    </lineage>
</organism>
<dbReference type="InterPro" id="IPR002931">
    <property type="entry name" value="Transglutaminase-like"/>
</dbReference>
<dbReference type="InterPro" id="IPR008958">
    <property type="entry name" value="Transglutaminase_C"/>
</dbReference>
<evidence type="ECO:0000256" key="1">
    <source>
        <dbReference type="ARBA" id="ARBA00005968"/>
    </source>
</evidence>
<dbReference type="PIRSF" id="PIRSF000459">
    <property type="entry name" value="TGM_EBP42"/>
    <property type="match status" value="1"/>
</dbReference>
<keyword evidence="4" id="KW-1185">Reference proteome</keyword>
<dbReference type="SUPFAM" id="SSF54001">
    <property type="entry name" value="Cysteine proteinases"/>
    <property type="match status" value="1"/>
</dbReference>
<evidence type="ECO:0000259" key="2">
    <source>
        <dbReference type="SMART" id="SM00460"/>
    </source>
</evidence>
<dbReference type="InterPro" id="IPR036238">
    <property type="entry name" value="Transglutaminase_C_sf"/>
</dbReference>
<dbReference type="SUPFAM" id="SSF49309">
    <property type="entry name" value="Transglutaminase, two C-terminal domains"/>
    <property type="match status" value="2"/>
</dbReference>
<sequence>MTPCMAVFVDAEKSLRDLLECSNPPDVTRGSCSCAVPRFLPPRDDDLRRSVISRNSYLIERDTTARSMPMDSVFRSFSIDEFAFPNPRRMFYRFYDRYRPFNDRRFRPFPFRFYWEDFGVPVLTILDVDPRIIENGERHRTSRYDLMTRRDDKSRLVVRRGQEFYLHLTLSRDYEPSIDGMSIVFTVDGVEKPQYGHGTLVATPVLYPEESSEGSWQAVIDDIQPNFIRLKITPAPDAIIGKWKMDIDTKNKNLDGAVSYTMKQPFYLIFNPWCEGDTVYMPNEDERQEYVMAEDGLIWRGSYNRERATVWKYSQFERDILDCALHLMIQVGKIRISGRGDPVVISRILSAVVNSPDDNGAIMGNWSDDFEGGTPPTKWLGSQKILQQYYRTKKPVKYGQCWVFSGVLATVCRTLGLPCRVVTNYSSAHDTQSSLTVDYFVDAQGKIMEELNSDSIWNFHVWNEVWMQRLDLSPSYSGWQAIDATPQELSEDAYRCGPASVNAVKRGEVLGPYDNAFLFAEVNADKVFWRYNGPTQPLKLIRKDVYDIGKSISTKAVGKWAREDITHTYKYPEKSDEERAAMLKALRQSQSLFSRYYLNEEFNEIMFNFELRDDIIIGQPFSVVLLIKNRSSYNEYRVSVILRVETVLYTGRVGNPVKRLNIDRLVRPGVLEEARMDVSWEEYGPRLLNQCAFNIACLATVKDTNFEYFAQDDFRVRKPDIKIMLESEPEVGKELKATARFQNPLPIPLRKCRFLIEGPGLDEQLKVKLSETVEVDAYAECAFSMVPKFDGRATIAAKFYSKDLEDVDGFVNFMVKPASGIRNGE</sequence>
<name>A0ABP1P870_XYLVO</name>
<dbReference type="SMART" id="SM00460">
    <property type="entry name" value="TGc"/>
    <property type="match status" value="1"/>
</dbReference>
<dbReference type="Proteomes" id="UP001642520">
    <property type="component" value="Unassembled WGS sequence"/>
</dbReference>
<dbReference type="InterPro" id="IPR038765">
    <property type="entry name" value="Papain-like_cys_pep_sf"/>
</dbReference>
<dbReference type="PANTHER" id="PTHR11590:SF69">
    <property type="entry name" value="RE08173P"/>
    <property type="match status" value="1"/>
</dbReference>
<dbReference type="Pfam" id="PF01841">
    <property type="entry name" value="Transglut_core"/>
    <property type="match status" value="1"/>
</dbReference>
<dbReference type="EMBL" id="CAXAJV020001300">
    <property type="protein sequence ID" value="CAL7949434.1"/>
    <property type="molecule type" value="Genomic_DNA"/>
</dbReference>
<dbReference type="InterPro" id="IPR001102">
    <property type="entry name" value="Transglutaminase_N"/>
</dbReference>
<dbReference type="InterPro" id="IPR014756">
    <property type="entry name" value="Ig_E-set"/>
</dbReference>
<dbReference type="Pfam" id="PF00868">
    <property type="entry name" value="Transglut_N"/>
    <property type="match status" value="1"/>
</dbReference>
<feature type="domain" description="Transglutaminase-like" evidence="2">
    <location>
        <begin position="393"/>
        <end position="486"/>
    </location>
</feature>
<protein>
    <recommendedName>
        <fullName evidence="2">Transglutaminase-like domain-containing protein</fullName>
    </recommendedName>
</protein>
<proteinExistence type="inferred from homology"/>
<dbReference type="SUPFAM" id="SSF81296">
    <property type="entry name" value="E set domains"/>
    <property type="match status" value="1"/>
</dbReference>
<dbReference type="InterPro" id="IPR023608">
    <property type="entry name" value="Transglutaminase_animal"/>
</dbReference>
<comment type="similarity">
    <text evidence="1">Belongs to the transglutaminase superfamily. Transglutaminase family.</text>
</comment>
<evidence type="ECO:0000313" key="3">
    <source>
        <dbReference type="EMBL" id="CAL7949434.1"/>
    </source>
</evidence>